<name>A0ABX9DUF1_9PSEU</name>
<proteinExistence type="predicted"/>
<comment type="caution">
    <text evidence="2">The sequence shown here is derived from an EMBL/GenBank/DDBJ whole genome shotgun (WGS) entry which is preliminary data.</text>
</comment>
<dbReference type="EMBL" id="QLTT01000020">
    <property type="protein sequence ID" value="RAS57883.1"/>
    <property type="molecule type" value="Genomic_DNA"/>
</dbReference>
<gene>
    <name evidence="2" type="ORF">C8D87_1206</name>
</gene>
<accession>A0ABX9DUF1</accession>
<keyword evidence="1" id="KW-0472">Membrane</keyword>
<evidence type="ECO:0000313" key="2">
    <source>
        <dbReference type="EMBL" id="RAS57883.1"/>
    </source>
</evidence>
<dbReference type="RefSeq" id="WP_112232721.1">
    <property type="nucleotide sequence ID" value="NZ_QLTT01000020.1"/>
</dbReference>
<keyword evidence="3" id="KW-1185">Reference proteome</keyword>
<evidence type="ECO:0000313" key="3">
    <source>
        <dbReference type="Proteomes" id="UP000248714"/>
    </source>
</evidence>
<keyword evidence="1" id="KW-1133">Transmembrane helix</keyword>
<keyword evidence="1" id="KW-0812">Transmembrane</keyword>
<dbReference type="Proteomes" id="UP000248714">
    <property type="component" value="Unassembled WGS sequence"/>
</dbReference>
<organism evidence="2 3">
    <name type="scientific">Lentzea atacamensis</name>
    <dbReference type="NCBI Taxonomy" id="531938"/>
    <lineage>
        <taxon>Bacteria</taxon>
        <taxon>Bacillati</taxon>
        <taxon>Actinomycetota</taxon>
        <taxon>Actinomycetes</taxon>
        <taxon>Pseudonocardiales</taxon>
        <taxon>Pseudonocardiaceae</taxon>
        <taxon>Lentzea</taxon>
    </lineage>
</organism>
<feature type="transmembrane region" description="Helical" evidence="1">
    <location>
        <begin position="194"/>
        <end position="213"/>
    </location>
</feature>
<evidence type="ECO:0000256" key="1">
    <source>
        <dbReference type="SAM" id="Phobius"/>
    </source>
</evidence>
<reference evidence="2 3" key="1">
    <citation type="submission" date="2018-06" db="EMBL/GenBank/DDBJ databases">
        <title>Genomic Encyclopedia of Type Strains, Phase IV (KMG-IV): sequencing the most valuable type-strain genomes for metagenomic binning, comparative biology and taxonomic classification.</title>
        <authorList>
            <person name="Goeker M."/>
        </authorList>
    </citation>
    <scope>NUCLEOTIDE SEQUENCE [LARGE SCALE GENOMIC DNA]</scope>
    <source>
        <strain evidence="2 3">DSM 45479</strain>
    </source>
</reference>
<protein>
    <recommendedName>
        <fullName evidence="4">S1 motif domain-containing protein</fullName>
    </recommendedName>
</protein>
<evidence type="ECO:0008006" key="4">
    <source>
        <dbReference type="Google" id="ProtNLM"/>
    </source>
</evidence>
<sequence length="3010" mass="331274">MIEDWYFCSRIGADPHTTHVFLDILDCLRSTAAELPLQIASFEELATLQPAIRRYALLPVIEAGLGAGDARSGEQRPEVAAAARREVEHALEAVDRTIRVAGGQAIEALFTRSPGEDVVAHLATAAGACLGRSAQAPSDRPYLDTEEFTAEILLLSAALPALRQAPNSVDAFCSRDELRGLVRRAVDGRFGRRAFVLAVGIIAFTGDLLLGLGELLGRLSAPDVGVLPYEPDLLSAKARLVFGSPGSPGPDAPAADATAAIKHEIVALEVLRGLRAGAWPRQRVAEAVERLGIESGPAQAVSSVLWHAVLWELVVEIDHLGAAELIAECWIPEHHPVSGKVGVSASVASLRAWRRELEDLGGLRGYSRAASPDIQVNSGRLRLLTRFAVLTLSPWLNRRTPSGAPPGTPWFPRGKDGLVLLRLFTSVIVALRLLRTSELPATARDRLVALVLHGADVMLDLPHKQYLTNLLHRNESDNPPSMAAPLAALAVHAKSASDLAGRGSYRAVEPKWFVDFAAPEEKPEQLARQEALLRGVPAAAVLVNWVIDAMSGAVPGDTDSLVGRWRAPVGEAGGKTLAEWAMDHCLALNRTRVGPASRPAAVLRAYLGSEAMARAELRSWHESSTPEEVQSVWHAVATSWAGAPEWLGMSGSALRHKAPAVLRALTTERLLAVFGDPEAQNWPEVEAWAEEWRQAHASVKEVRELSRVARMRMIDLLACRLRGEDTQRRVLEEVIDIELEFGLGTPTDRWMLFDHLSTGSVLPEQLTQVLRMRLLRGIYHRASVKAVRNFGQSPWIVVNQQKLDALLDRLLQTFVVSTRDINAEGADRRRVSDAIPDLWLDAHRARELVVRNVPLSIGQQKENVDARRLVGVAVDRVHDSAQFYAVRAPKKPKGLLDPHTVPNGEVVRRLTGSRAPVYGVVSGVDGTSVWVNCGLREPVHTTWTGDQPLEVGDQVAVPLVKAMHPPFRVDGRLTRLDGEARTGDVRSAEVTADRGADGHWRLRVTLSAGHVADSTPWDVNRAGTAALQRWDPDVLRSFTEWDHGVVHTVARWDGTIWLPVDWGMPELLATDAIDATADQPVRLVLVDDLLHEAAVRCCTKPGRAFVIPFAAWSRDDEATLREAVAEHGPLGLVVHAAVDLFDGRPRLRLVPDPASGRLVCTRNARWRNHFTAGDQYWAERRPDGSWVAESDTADMPRVVVNGLLGAANRGTWFTVRTWEDHEQRSGQVVGDKAQTHELRPRRTVGEFRRIVDLEERDRLRLRATAVGALHGVVRGYTEEGLPVDVEAESLTCEPITQDWRQDGLVRGRVVVVTNIGLRRARRTTGEIVPLSGREFLRGVNSNDHTVAEDFLVRARTMKGLVISVPRERQDDGLDQYAVCFEAQDAIFAADVPHTAFEHPPVKVGSLVSAVLTNNGWVFTATTRFVRVRALWEFRDESTPDNRTLPLGIIPWRGRPTMLLQSRTEPVVHLVPAEAGAEVEHLSGWRAGQARFELHGGVVEPTRTFEGECQRVVVVAQVNGRPALLAGETRQLNPTRNARATGVTVRITRFDAGLVEIQRLFTLDEARGRREQQRPADADPLAGYRKYLAGPRPPLNASVEGSAVRLKESWQVPVGHQPVSRVPLREGERPWVDFKYDAPAWVVLVGEEGDQRASYRDVPPVPLERFVTEFERQGLVLGVRSELRTLLRYVDRRTSSSGAVVHRFEWGYGKVVQVADGDLTIDGARLTARSSVLFHGDVVSEVEVKVSRSGRYRMDISAQHLEWGWHSWIYNEARQGTVHLAEVEPEAGGEQLRIVRLHTRDPQRWRQGQRHQESTTVRMHRARISDRTKKLIVDAWREANGARQDQKNAMFALISLDSDSFVACGGSEVLFDFLRPDQLPEGSRVFMTAAGIHAMTNDVALSLELGHVLGESRGRQLTASVKKRDFSARSELLSDIYRAELQSRSPHRHLRGSVYLVKLDSIRGTTAQGKIRDALARRPKALISMLRNADAPCLATVSRQRSREDGLRIEFEVEPNVVFRLRPDEIAGAVDLPSGSVVRLSFENGHVAVRTALVGDSAYLPAAGRPVVLLPMNSAVSKNDTFAQAVARGAYSVAGLPSVVLPVAAAQNGATSSERRLITSAHPKIAWIRPADGGGPKAALAENEVLAGTVSFDSTGAAVVHELGNDARRSIRLSQLSYLDGGADAVRRRVNKLGWTYHDTTTTHRDPAQPDQVVQPVTQLPLPARLTEEPAFFSRGWTLRHRQDELVSFGYPAAGFIQHLTRRGTDMMVPVAGVSRQFDGVWVEQAPGRLVHLVEGMLTTRVGNSRVPLEGFAWEHLAPGDRLILSAKVASATEIASVELRGWRPGLRAALGKRALLPVADVNAETGTVRLGQGCWHLDHALDPGAAPPAGTVWLDDTNCLALAGDRPQIERHDVVLLVENDGELEVVGAPGTEVRLAERSWARWMREALSDRPGRERLLALCGGALPATVEGRTRDAITVSRRLQRDFVPLERGQVVPVQPIGMLDGQNVLLRRGARLARCRVTDLVPGLPPAVFESSVARLRDIQELLWCHADAEGRLRFGYPNEAAGPGQNETLLRPVALIDENGQRGVLCWDRNHCRPRWLPRYAIGWTELANEEIEQHVVGVKGDVTARILPSGTVTLVGRAVNEQRVRNIHAGAAVQVEVVTSDCTPLTDKNVRFLARLYMSDMLLRLDLPADGEPPEIGDVLRCEVDQVRKENDVLSVVVTAPGNRTVPVDLPSWMFEPRPITPPPWYTGDDGTHQELLEAVRENDQERLRTAMLAWLEVHGRNALHQTDEATLDAVPLLAAVLAADALGKNEFDGAESCRDLAVRLCRHLGLRATRSRHVEPILTRWLARQPAVPFDNLWLRLDWMTLAAEISVAQRNEIQAIDQGIRARTAVRSGEHLNAVSGSLTAAVGLPVNYDEIAELSRELGVLSGLARALAPHPTAGKPAQRRLLPVQRTRLRDMLDLLVAKPPMFVCDTMMRSQHRSGDDVNVLNQTIAALRRDPS</sequence>